<dbReference type="PANTHER" id="PTHR11017:SF570">
    <property type="entry name" value="DISEASE RESISTANCE PROTEIN (TIR-NBS CLASS)-RELATED"/>
    <property type="match status" value="1"/>
</dbReference>
<proteinExistence type="predicted"/>
<evidence type="ECO:0000256" key="3">
    <source>
        <dbReference type="ARBA" id="ARBA00022821"/>
    </source>
</evidence>
<keyword evidence="2" id="KW-0677">Repeat</keyword>
<evidence type="ECO:0000256" key="1">
    <source>
        <dbReference type="ARBA" id="ARBA00022614"/>
    </source>
</evidence>
<dbReference type="InterPro" id="IPR036390">
    <property type="entry name" value="WH_DNA-bd_sf"/>
</dbReference>
<organism evidence="5 6">
    <name type="scientific">Stylosanthes scabra</name>
    <dbReference type="NCBI Taxonomy" id="79078"/>
    <lineage>
        <taxon>Eukaryota</taxon>
        <taxon>Viridiplantae</taxon>
        <taxon>Streptophyta</taxon>
        <taxon>Embryophyta</taxon>
        <taxon>Tracheophyta</taxon>
        <taxon>Spermatophyta</taxon>
        <taxon>Magnoliopsida</taxon>
        <taxon>eudicotyledons</taxon>
        <taxon>Gunneridae</taxon>
        <taxon>Pentapetalae</taxon>
        <taxon>rosids</taxon>
        <taxon>fabids</taxon>
        <taxon>Fabales</taxon>
        <taxon>Fabaceae</taxon>
        <taxon>Papilionoideae</taxon>
        <taxon>50 kb inversion clade</taxon>
        <taxon>dalbergioids sensu lato</taxon>
        <taxon>Dalbergieae</taxon>
        <taxon>Pterocarpus clade</taxon>
        <taxon>Stylosanthes</taxon>
    </lineage>
</organism>
<name>A0ABU6ZUR5_9FABA</name>
<dbReference type="SUPFAM" id="SSF52200">
    <property type="entry name" value="Toll/Interleukin receptor TIR domain"/>
    <property type="match status" value="1"/>
</dbReference>
<feature type="non-terminal residue" evidence="5">
    <location>
        <position position="1188"/>
    </location>
</feature>
<keyword evidence="6" id="KW-1185">Reference proteome</keyword>
<dbReference type="EMBL" id="JASCZI010274148">
    <property type="protein sequence ID" value="MED6225729.1"/>
    <property type="molecule type" value="Genomic_DNA"/>
</dbReference>
<dbReference type="SUPFAM" id="SSF52058">
    <property type="entry name" value="L domain-like"/>
    <property type="match status" value="1"/>
</dbReference>
<dbReference type="InterPro" id="IPR032675">
    <property type="entry name" value="LRR_dom_sf"/>
</dbReference>
<keyword evidence="1" id="KW-0433">Leucine-rich repeat</keyword>
<dbReference type="Pfam" id="PF23286">
    <property type="entry name" value="LRR_13"/>
    <property type="match status" value="1"/>
</dbReference>
<dbReference type="InterPro" id="IPR058192">
    <property type="entry name" value="WHD_ROQ1-like"/>
</dbReference>
<dbReference type="InterPro" id="IPR027417">
    <property type="entry name" value="P-loop_NTPase"/>
</dbReference>
<dbReference type="SUPFAM" id="SSF52047">
    <property type="entry name" value="RNI-like"/>
    <property type="match status" value="1"/>
</dbReference>
<evidence type="ECO:0000313" key="5">
    <source>
        <dbReference type="EMBL" id="MED6225729.1"/>
    </source>
</evidence>
<dbReference type="Pfam" id="PF23282">
    <property type="entry name" value="WHD_ROQ1"/>
    <property type="match status" value="1"/>
</dbReference>
<dbReference type="Pfam" id="PF00931">
    <property type="entry name" value="NB-ARC"/>
    <property type="match status" value="1"/>
</dbReference>
<dbReference type="InterPro" id="IPR042197">
    <property type="entry name" value="Apaf_helical"/>
</dbReference>
<protein>
    <recommendedName>
        <fullName evidence="4">TIR domain-containing protein</fullName>
    </recommendedName>
</protein>
<dbReference type="Gene3D" id="1.10.8.430">
    <property type="entry name" value="Helical domain of apoptotic protease-activating factors"/>
    <property type="match status" value="1"/>
</dbReference>
<feature type="domain" description="TIR" evidence="4">
    <location>
        <begin position="21"/>
        <end position="189"/>
    </location>
</feature>
<dbReference type="PRINTS" id="PR00364">
    <property type="entry name" value="DISEASERSIST"/>
</dbReference>
<dbReference type="SUPFAM" id="SSF46785">
    <property type="entry name" value="Winged helix' DNA-binding domain"/>
    <property type="match status" value="1"/>
</dbReference>
<dbReference type="InterPro" id="IPR002182">
    <property type="entry name" value="NB-ARC"/>
</dbReference>
<dbReference type="PROSITE" id="PS50104">
    <property type="entry name" value="TIR"/>
    <property type="match status" value="1"/>
</dbReference>
<dbReference type="SUPFAM" id="SSF52540">
    <property type="entry name" value="P-loop containing nucleoside triphosphate hydrolases"/>
    <property type="match status" value="1"/>
</dbReference>
<keyword evidence="3" id="KW-0611">Plant defense</keyword>
<reference evidence="5 6" key="1">
    <citation type="journal article" date="2023" name="Plants (Basel)">
        <title>Bridging the Gap: Combining Genomics and Transcriptomics Approaches to Understand Stylosanthes scabra, an Orphan Legume from the Brazilian Caatinga.</title>
        <authorList>
            <person name="Ferreira-Neto J.R.C."/>
            <person name="da Silva M.D."/>
            <person name="Binneck E."/>
            <person name="de Melo N.F."/>
            <person name="da Silva R.H."/>
            <person name="de Melo A.L.T.M."/>
            <person name="Pandolfi V."/>
            <person name="Bustamante F.O."/>
            <person name="Brasileiro-Vidal A.C."/>
            <person name="Benko-Iseppon A.M."/>
        </authorList>
    </citation>
    <scope>NUCLEOTIDE SEQUENCE [LARGE SCALE GENOMIC DNA]</scope>
    <source>
        <tissue evidence="5">Leaves</tissue>
    </source>
</reference>
<evidence type="ECO:0000313" key="6">
    <source>
        <dbReference type="Proteomes" id="UP001341840"/>
    </source>
</evidence>
<evidence type="ECO:0000259" key="4">
    <source>
        <dbReference type="PROSITE" id="PS50104"/>
    </source>
</evidence>
<dbReference type="Gene3D" id="3.40.50.10140">
    <property type="entry name" value="Toll/interleukin-1 receptor homology (TIR) domain"/>
    <property type="match status" value="1"/>
</dbReference>
<accession>A0ABU6ZUR5</accession>
<dbReference type="Gene3D" id="3.80.10.10">
    <property type="entry name" value="Ribonuclease Inhibitor"/>
    <property type="match status" value="3"/>
</dbReference>
<comment type="caution">
    <text evidence="5">The sequence shown here is derived from an EMBL/GenBank/DDBJ whole genome shotgun (WGS) entry which is preliminary data.</text>
</comment>
<evidence type="ECO:0000256" key="2">
    <source>
        <dbReference type="ARBA" id="ARBA00022737"/>
    </source>
</evidence>
<dbReference type="InterPro" id="IPR058546">
    <property type="entry name" value="RPS4B/Roq1-like_LRR"/>
</dbReference>
<dbReference type="InterPro" id="IPR044974">
    <property type="entry name" value="Disease_R_plants"/>
</dbReference>
<gene>
    <name evidence="5" type="ORF">PIB30_096450</name>
</gene>
<dbReference type="Pfam" id="PF01582">
    <property type="entry name" value="TIR"/>
    <property type="match status" value="1"/>
</dbReference>
<sequence>MEDRRLSLALSSHSSSSDYGWDYDVFLSFRGPDTGKHFAGNLYYALTQRGIRTFYADKKLNRGEELQSTLLKRIQESKVAIPIFSKDYADSAFCLIELEAIMDTMKAKGRLVFPVFFGVSASVVRFQTGSYKKAMAKHEGRYDHHIVQKWREALHQASNLSGNSFHFKNEHEHEFELIEKITEAVSGNVNRSLLCVAKHPVGLELRMQHVCKLLDVVPGGGCNNNEVRMVGIHGIGGIGKSTLAKAVFNYIADQFDGRCFLENVRENSSRHGLEHLQEKLLYDMVGENNIRLVGTSEGVPLIKHRLHQMKVLLILDDVDQEKQLQELAGGVDWFGPGSRVIITTRDQQEDARKLFEWKLNKKADPHFDHVINRAVTYCAKLPLALEIISSDLATIDADKWESALGHYERTLGTEEIYGKLKRSFDRLEKEVQNVFLDIACCLKGLSLTEVNDLLSAHHRFCPEYHIPVLVDKSLIKIENNVVKVHDKIHEMGRKIEQEGNHGYRYHLSSSDALVQIFKHKEFQNMRVLNFDDAKCVKAIPSLSSTPNLEELSFSNCESLTEIDASVGTLGRLKILNVSGCNNLRSFPPLNFPSIEELNFRSCSNLESFPKILEKMETLTKLALDYTAIKAIPDLFSAHNLVELSFSNCVNLIEVDVSVGFLSKLRLLKASGCCKLRSFPSLLLPSLEELDLSHCSSLEKFPEILDKMDNLSKLNLDDSGIKAIPDLFSAHNLVELSFSDCVNLIEVDVSVGFLSKLRLLKVFGCCKLRSFPSLLLPSLGELDLSYCSSLEKFPEILDKMENMTSLRLVHTPIKELPNSIQNLSRLQVLDVFECGFHHIPLNITLLPELRYISFFRTPKPDEGEETVSWMKSSNGTFYASQCTISDGIILPKIFGWFSMYMEELVLSHVNFTFLPDCIMECLLLKELNLNKCHKLQQIRWFPPNLETLFVTCCRSLQDLDLTILPGSTKEHYNFRRLIVDNCQNLHIIKGIPPEVFSATNCRSLPSSYQTKLFIQEEDRNIWNIVPGNKIPECFHCSDNGNSISFWFRNKFPAISLCVVLGARDEHQTAFYFCPKLEINGKTVNKWLLQNKKYWLVPKLEGDHIFFLHDKQKRNENSVSVNEALVGNNGWVRAKIFVDFFSLTGWTKIAMQIGIRVLEGEDVRFSSPYQKDDNVTVTATGDSCGTSIVE</sequence>
<dbReference type="Gene3D" id="3.40.50.300">
    <property type="entry name" value="P-loop containing nucleotide triphosphate hydrolases"/>
    <property type="match status" value="1"/>
</dbReference>
<dbReference type="InterPro" id="IPR035897">
    <property type="entry name" value="Toll_tir_struct_dom_sf"/>
</dbReference>
<dbReference type="PANTHER" id="PTHR11017">
    <property type="entry name" value="LEUCINE-RICH REPEAT-CONTAINING PROTEIN"/>
    <property type="match status" value="1"/>
</dbReference>
<dbReference type="Proteomes" id="UP001341840">
    <property type="component" value="Unassembled WGS sequence"/>
</dbReference>
<dbReference type="SMART" id="SM00255">
    <property type="entry name" value="TIR"/>
    <property type="match status" value="1"/>
</dbReference>
<dbReference type="InterPro" id="IPR000157">
    <property type="entry name" value="TIR_dom"/>
</dbReference>